<dbReference type="PANTHER" id="PTHR13610:SF11">
    <property type="entry name" value="METHYLTRANSFERASE DOMAIN-CONTAINING PROTEIN"/>
    <property type="match status" value="1"/>
</dbReference>
<dbReference type="EMBL" id="JADEZV010000007">
    <property type="protein sequence ID" value="MBE9391752.1"/>
    <property type="molecule type" value="Genomic_DNA"/>
</dbReference>
<dbReference type="SUPFAM" id="SSF53335">
    <property type="entry name" value="S-adenosyl-L-methionine-dependent methyltransferases"/>
    <property type="match status" value="1"/>
</dbReference>
<dbReference type="InterPro" id="IPR041698">
    <property type="entry name" value="Methyltransf_25"/>
</dbReference>
<keyword evidence="2 6" id="KW-0808">Transferase</keyword>
<dbReference type="EMBL" id="PNIM01000012">
    <property type="protein sequence ID" value="PMB75536.1"/>
    <property type="molecule type" value="Genomic_DNA"/>
</dbReference>
<evidence type="ECO:0000313" key="7">
    <source>
        <dbReference type="EMBL" id="PMB75536.1"/>
    </source>
</evidence>
<accession>A0A2J6N2R7</accession>
<dbReference type="CDD" id="cd02440">
    <property type="entry name" value="AdoMet_MTases"/>
    <property type="match status" value="1"/>
</dbReference>
<evidence type="ECO:0000313" key="6">
    <source>
        <dbReference type="EMBL" id="MBE9391752.1"/>
    </source>
</evidence>
<protein>
    <submittedName>
        <fullName evidence="5">Class I SAM-dependent methyltransferase</fullName>
    </submittedName>
</protein>
<evidence type="ECO:0000256" key="1">
    <source>
        <dbReference type="ARBA" id="ARBA00022603"/>
    </source>
</evidence>
<evidence type="ECO:0000256" key="3">
    <source>
        <dbReference type="ARBA" id="ARBA00022691"/>
    </source>
</evidence>
<dbReference type="Proteomes" id="UP000886076">
    <property type="component" value="Unassembled WGS sequence"/>
</dbReference>
<evidence type="ECO:0000256" key="2">
    <source>
        <dbReference type="ARBA" id="ARBA00022679"/>
    </source>
</evidence>
<feature type="domain" description="Methyltransferase" evidence="4">
    <location>
        <begin position="41"/>
        <end position="112"/>
    </location>
</feature>
<evidence type="ECO:0000313" key="8">
    <source>
        <dbReference type="Proteomes" id="UP000237153"/>
    </source>
</evidence>
<reference evidence="6" key="3">
    <citation type="submission" date="2020-10" db="EMBL/GenBank/DDBJ databases">
        <title>Fervidococcus fontis strain 3639Fd - the first crenarchaeon capable of growth on lipids.</title>
        <authorList>
            <person name="Kochetkova T.V."/>
            <person name="Elcheninov A.G."/>
            <person name="Toschakov S.V."/>
            <person name="Kublanov I.V."/>
        </authorList>
    </citation>
    <scope>NUCLEOTIDE SEQUENCE</scope>
    <source>
        <strain evidence="6">3639Fd</strain>
    </source>
</reference>
<keyword evidence="3" id="KW-0949">S-adenosyl-L-methionine</keyword>
<reference evidence="7 8" key="1">
    <citation type="submission" date="2018-01" db="EMBL/GenBank/DDBJ databases">
        <title>Metagenomic assembled genomes from two thermal pools in the Uzon Caldera, Kamchatka, Russia.</title>
        <authorList>
            <person name="Wilkins L."/>
            <person name="Ettinger C."/>
        </authorList>
    </citation>
    <scope>NUCLEOTIDE SEQUENCE [LARGE SCALE GENOMIC DNA]</scope>
    <source>
        <strain evidence="7">ZAV-06</strain>
    </source>
</reference>
<reference evidence="5" key="2">
    <citation type="journal article" date="2020" name="mSystems">
        <title>Genome- and Community-Level Interaction Insights into Carbon Utilization and Element Cycling Functions of Hydrothermarchaeota in Hydrothermal Sediment.</title>
        <authorList>
            <person name="Zhou Z."/>
            <person name="Liu Y."/>
            <person name="Xu W."/>
            <person name="Pan J."/>
            <person name="Luo Z.H."/>
            <person name="Li M."/>
        </authorList>
    </citation>
    <scope>NUCLEOTIDE SEQUENCE [LARGE SCALE GENOMIC DNA]</scope>
    <source>
        <strain evidence="5">SpSt-1261</strain>
    </source>
</reference>
<keyword evidence="1 5" id="KW-0489">Methyltransferase</keyword>
<dbReference type="GO" id="GO:0016279">
    <property type="term" value="F:protein-lysine N-methyltransferase activity"/>
    <property type="evidence" value="ECO:0007669"/>
    <property type="project" value="InterPro"/>
</dbReference>
<evidence type="ECO:0000313" key="5">
    <source>
        <dbReference type="EMBL" id="HEW64482.1"/>
    </source>
</evidence>
<proteinExistence type="predicted"/>
<dbReference type="Gene3D" id="3.40.50.150">
    <property type="entry name" value="Vaccinia Virus protein VP39"/>
    <property type="match status" value="1"/>
</dbReference>
<dbReference type="Proteomes" id="UP000652307">
    <property type="component" value="Unassembled WGS sequence"/>
</dbReference>
<dbReference type="GO" id="GO:0032259">
    <property type="term" value="P:methylation"/>
    <property type="evidence" value="ECO:0007669"/>
    <property type="project" value="UniProtKB-KW"/>
</dbReference>
<dbReference type="Proteomes" id="UP000237153">
    <property type="component" value="Unassembled WGS sequence"/>
</dbReference>
<dbReference type="RefSeq" id="WP_193804127.1">
    <property type="nucleotide sequence ID" value="NZ_DSFH01000068.1"/>
</dbReference>
<gene>
    <name evidence="7" type="ORF">C0188_02805</name>
    <name evidence="5" type="ORF">ENO39_05470</name>
    <name evidence="6" type="ORF">IOK49_06700</name>
</gene>
<dbReference type="EMBL" id="DSFH01000068">
    <property type="protein sequence ID" value="HEW64482.1"/>
    <property type="molecule type" value="Genomic_DNA"/>
</dbReference>
<comment type="caution">
    <text evidence="7">The sequence shown here is derived from an EMBL/GenBank/DDBJ whole genome shotgun (WGS) entry which is preliminary data.</text>
</comment>
<dbReference type="PANTHER" id="PTHR13610">
    <property type="entry name" value="METHYLTRANSFERASE DOMAIN-CONTAINING PROTEIN"/>
    <property type="match status" value="1"/>
</dbReference>
<dbReference type="Pfam" id="PF13649">
    <property type="entry name" value="Methyltransf_25"/>
    <property type="match status" value="1"/>
</dbReference>
<dbReference type="InterPro" id="IPR029063">
    <property type="entry name" value="SAM-dependent_MTases_sf"/>
</dbReference>
<sequence>MREDIPIWPKEEKVDAPWIPSSIKPIIFSFEIAKLNKDSKICDIGCGDGRVAIIASKYFGCSSTCVEKREDLCALALSNAIYNSVNDKFSVICEDARKIDYSEFDFIYIYMFPSFLREISLKLDKELKEGTKIVTLDFSIEGWIPILMKRIEDEKGIIRSIFLYFIGISNPSAWRIRRFYGYPRI</sequence>
<organism evidence="7 8">
    <name type="scientific">Fervidicoccus fontis</name>
    <dbReference type="NCBI Taxonomy" id="683846"/>
    <lineage>
        <taxon>Archaea</taxon>
        <taxon>Thermoproteota</taxon>
        <taxon>Thermoprotei</taxon>
        <taxon>Fervidicoccales</taxon>
        <taxon>Fervidicoccaceae</taxon>
        <taxon>Fervidicoccus</taxon>
    </lineage>
</organism>
<dbReference type="InterPro" id="IPR026170">
    <property type="entry name" value="FAM173A/B"/>
</dbReference>
<dbReference type="AlphaFoldDB" id="A0A2J6N2R7"/>
<evidence type="ECO:0000259" key="4">
    <source>
        <dbReference type="Pfam" id="PF13649"/>
    </source>
</evidence>
<name>A0A2J6N2R7_9CREN</name>